<evidence type="ECO:0000256" key="2">
    <source>
        <dbReference type="ARBA" id="ARBA00023125"/>
    </source>
</evidence>
<dbReference type="SUPFAM" id="SSF53822">
    <property type="entry name" value="Periplasmic binding protein-like I"/>
    <property type="match status" value="1"/>
</dbReference>
<dbReference type="RefSeq" id="WP_012256271.1">
    <property type="nucleotide sequence ID" value="NC_010175.1"/>
</dbReference>
<dbReference type="Pfam" id="PF13377">
    <property type="entry name" value="Peripla_BP_3"/>
    <property type="match status" value="1"/>
</dbReference>
<dbReference type="KEGG" id="cau:Caur_0365"/>
<feature type="domain" description="HTH lacI-type" evidence="4">
    <location>
        <begin position="4"/>
        <end position="62"/>
    </location>
</feature>
<keyword evidence="2" id="KW-0238">DNA-binding</keyword>
<dbReference type="HOGENOM" id="CLU_037628_6_1_0"/>
<dbReference type="InterPro" id="IPR000843">
    <property type="entry name" value="HTH_LacI"/>
</dbReference>
<evidence type="ECO:0000259" key="4">
    <source>
        <dbReference type="PROSITE" id="PS50932"/>
    </source>
</evidence>
<dbReference type="EnsemblBacteria" id="ABY33615">
    <property type="protein sequence ID" value="ABY33615"/>
    <property type="gene ID" value="Caur_0365"/>
</dbReference>
<dbReference type="PANTHER" id="PTHR30146:SF109">
    <property type="entry name" value="HTH-TYPE TRANSCRIPTIONAL REGULATOR GALS"/>
    <property type="match status" value="1"/>
</dbReference>
<dbReference type="Pfam" id="PF00356">
    <property type="entry name" value="LacI"/>
    <property type="match status" value="1"/>
</dbReference>
<protein>
    <submittedName>
        <fullName evidence="5">Periplasmic binding protein/LacI transcriptional regulator</fullName>
    </submittedName>
</protein>
<dbReference type="CDD" id="cd06267">
    <property type="entry name" value="PBP1_LacI_sugar_binding-like"/>
    <property type="match status" value="1"/>
</dbReference>
<keyword evidence="3" id="KW-0804">Transcription</keyword>
<evidence type="ECO:0000313" key="6">
    <source>
        <dbReference type="Proteomes" id="UP000002008"/>
    </source>
</evidence>
<dbReference type="GO" id="GO:0000976">
    <property type="term" value="F:transcription cis-regulatory region binding"/>
    <property type="evidence" value="ECO:0000318"/>
    <property type="project" value="GO_Central"/>
</dbReference>
<dbReference type="Gene3D" id="3.40.50.2300">
    <property type="match status" value="2"/>
</dbReference>
<organism evidence="5 6">
    <name type="scientific">Chloroflexus aurantiacus (strain ATCC 29366 / DSM 635 / J-10-fl)</name>
    <dbReference type="NCBI Taxonomy" id="324602"/>
    <lineage>
        <taxon>Bacteria</taxon>
        <taxon>Bacillati</taxon>
        <taxon>Chloroflexota</taxon>
        <taxon>Chloroflexia</taxon>
        <taxon>Chloroflexales</taxon>
        <taxon>Chloroflexineae</taxon>
        <taxon>Chloroflexaceae</taxon>
        <taxon>Chloroflexus</taxon>
    </lineage>
</organism>
<evidence type="ECO:0000256" key="3">
    <source>
        <dbReference type="ARBA" id="ARBA00023163"/>
    </source>
</evidence>
<dbReference type="PANTHER" id="PTHR30146">
    <property type="entry name" value="LACI-RELATED TRANSCRIPTIONAL REPRESSOR"/>
    <property type="match status" value="1"/>
</dbReference>
<reference evidence="6" key="1">
    <citation type="journal article" date="2011" name="BMC Genomics">
        <title>Complete genome sequence of the filamentous anoxygenic phototrophic bacterium Chloroflexus aurantiacus.</title>
        <authorList>
            <person name="Tang K.H."/>
            <person name="Barry K."/>
            <person name="Chertkov O."/>
            <person name="Dalin E."/>
            <person name="Han C.S."/>
            <person name="Hauser L.J."/>
            <person name="Honchak B.M."/>
            <person name="Karbach L.E."/>
            <person name="Land M.L."/>
            <person name="Lapidus A."/>
            <person name="Larimer F.W."/>
            <person name="Mikhailova N."/>
            <person name="Pitluck S."/>
            <person name="Pierson B.K."/>
            <person name="Blankenship R.E."/>
        </authorList>
    </citation>
    <scope>NUCLEOTIDE SEQUENCE [LARGE SCALE GENOMIC DNA]</scope>
    <source>
        <strain evidence="6">ATCC 29366 / DSM 635 / J-10-fl</strain>
    </source>
</reference>
<dbReference type="CDD" id="cd01392">
    <property type="entry name" value="HTH_LacI"/>
    <property type="match status" value="1"/>
</dbReference>
<dbReference type="eggNOG" id="COG1609">
    <property type="taxonomic scope" value="Bacteria"/>
</dbReference>
<dbReference type="SMART" id="SM00354">
    <property type="entry name" value="HTH_LACI"/>
    <property type="match status" value="1"/>
</dbReference>
<dbReference type="AlphaFoldDB" id="A9WDK9"/>
<keyword evidence="6" id="KW-1185">Reference proteome</keyword>
<evidence type="ECO:0000313" key="5">
    <source>
        <dbReference type="EMBL" id="ABY33615.1"/>
    </source>
</evidence>
<accession>A9WDK9</accession>
<dbReference type="InParanoid" id="A9WDK9"/>
<dbReference type="GO" id="GO:0003700">
    <property type="term" value="F:DNA-binding transcription factor activity"/>
    <property type="evidence" value="ECO:0000318"/>
    <property type="project" value="GO_Central"/>
</dbReference>
<proteinExistence type="predicted"/>
<dbReference type="EMBL" id="CP000909">
    <property type="protein sequence ID" value="ABY33615.1"/>
    <property type="molecule type" value="Genomic_DNA"/>
</dbReference>
<dbReference type="FunCoup" id="A9WDK9">
    <property type="interactions" value="78"/>
</dbReference>
<gene>
    <name evidence="5" type="ordered locus">Caur_0365</name>
</gene>
<dbReference type="GO" id="GO:0006355">
    <property type="term" value="P:regulation of DNA-templated transcription"/>
    <property type="evidence" value="ECO:0000318"/>
    <property type="project" value="GO_Central"/>
</dbReference>
<dbReference type="Proteomes" id="UP000002008">
    <property type="component" value="Chromosome"/>
</dbReference>
<dbReference type="PROSITE" id="PS50932">
    <property type="entry name" value="HTH_LACI_2"/>
    <property type="match status" value="1"/>
</dbReference>
<dbReference type="InterPro" id="IPR028082">
    <property type="entry name" value="Peripla_BP_I"/>
</dbReference>
<name>A9WDK9_CHLAA</name>
<dbReference type="PATRIC" id="fig|324602.8.peg.417"/>
<evidence type="ECO:0000256" key="1">
    <source>
        <dbReference type="ARBA" id="ARBA00023015"/>
    </source>
</evidence>
<dbReference type="STRING" id="324602.Caur_0365"/>
<dbReference type="InterPro" id="IPR010982">
    <property type="entry name" value="Lambda_DNA-bd_dom_sf"/>
</dbReference>
<dbReference type="Gene3D" id="1.10.260.40">
    <property type="entry name" value="lambda repressor-like DNA-binding domains"/>
    <property type="match status" value="1"/>
</dbReference>
<sequence length="346" mass="38122">MKRPTQMDVARRAGVSRATVSHVINGLSGGRVPISPETRERVWQAIKELGYEPDAGARALRLGKSRTIGLIMPDLYNPHFWENAEGVEQEARANGYRLLLCSMNLNIQYGEDAFKDLVGRRIDALILMGSFVYESEEARNTLIRSLERGLPIVEISDRVTKDYLADCVLSDYRAVAAAAMQHLIMLGHRRIGLIYGVANSSLAEDRLIPYKKSLQAVGIPIDEQLIVHCGPTIEEGYRAAIHLLQKPNRPTAIVAINDLLAIAVLRAAGDMGLRVPADVSLIGFDDIAIANYLIPRLTTAAKDAVQLGREAVKLALARLRDPKRPRQVIEVPARLILRESTAPPSC</sequence>
<dbReference type="SUPFAM" id="SSF47413">
    <property type="entry name" value="lambda repressor-like DNA-binding domains"/>
    <property type="match status" value="1"/>
</dbReference>
<dbReference type="InterPro" id="IPR046335">
    <property type="entry name" value="LacI/GalR-like_sensor"/>
</dbReference>
<keyword evidence="1" id="KW-0805">Transcription regulation</keyword>